<feature type="compositionally biased region" description="Pro residues" evidence="1">
    <location>
        <begin position="27"/>
        <end position="46"/>
    </location>
</feature>
<dbReference type="AlphaFoldDB" id="A0A803MC21"/>
<evidence type="ECO:0000313" key="3">
    <source>
        <dbReference type="Proteomes" id="UP000596660"/>
    </source>
</evidence>
<evidence type="ECO:0000256" key="1">
    <source>
        <dbReference type="SAM" id="MobiDB-lite"/>
    </source>
</evidence>
<sequence length="75" mass="8582">MSYYPPPQGDKGGYQQQGYPGQGYGGYPPPPQGYPPPQYPQPQYVQPPPQQQIWLFFVVAALWMRAFNTKLDDFD</sequence>
<feature type="region of interest" description="Disordered" evidence="1">
    <location>
        <begin position="1"/>
        <end position="46"/>
    </location>
</feature>
<reference evidence="2" key="2">
    <citation type="submission" date="2021-03" db="UniProtKB">
        <authorList>
            <consortium name="EnsemblPlants"/>
        </authorList>
    </citation>
    <scope>IDENTIFICATION</scope>
</reference>
<dbReference type="Proteomes" id="UP000596660">
    <property type="component" value="Unplaced"/>
</dbReference>
<name>A0A803MC21_CHEQI</name>
<proteinExistence type="predicted"/>
<evidence type="ECO:0000313" key="2">
    <source>
        <dbReference type="EnsemblPlants" id="AUR62027014-RA:cds"/>
    </source>
</evidence>
<protein>
    <submittedName>
        <fullName evidence="2">Uncharacterized protein</fullName>
    </submittedName>
</protein>
<reference evidence="2" key="1">
    <citation type="journal article" date="2017" name="Nature">
        <title>The genome of Chenopodium quinoa.</title>
        <authorList>
            <person name="Jarvis D.E."/>
            <person name="Ho Y.S."/>
            <person name="Lightfoot D.J."/>
            <person name="Schmoeckel S.M."/>
            <person name="Li B."/>
            <person name="Borm T.J.A."/>
            <person name="Ohyanagi H."/>
            <person name="Mineta K."/>
            <person name="Michell C.T."/>
            <person name="Saber N."/>
            <person name="Kharbatia N.M."/>
            <person name="Rupper R.R."/>
            <person name="Sharp A.R."/>
            <person name="Dally N."/>
            <person name="Boughton B.A."/>
            <person name="Woo Y.H."/>
            <person name="Gao G."/>
            <person name="Schijlen E.G.W.M."/>
            <person name="Guo X."/>
            <person name="Momin A.A."/>
            <person name="Negrao S."/>
            <person name="Al-Babili S."/>
            <person name="Gehring C."/>
            <person name="Roessner U."/>
            <person name="Jung C."/>
            <person name="Murphy K."/>
            <person name="Arold S.T."/>
            <person name="Gojobori T."/>
            <person name="van der Linden C.G."/>
            <person name="van Loo E.N."/>
            <person name="Jellen E.N."/>
            <person name="Maughan P.J."/>
            <person name="Tester M."/>
        </authorList>
    </citation>
    <scope>NUCLEOTIDE SEQUENCE [LARGE SCALE GENOMIC DNA]</scope>
    <source>
        <strain evidence="2">cv. PI 614886</strain>
    </source>
</reference>
<organism evidence="2 3">
    <name type="scientific">Chenopodium quinoa</name>
    <name type="common">Quinoa</name>
    <dbReference type="NCBI Taxonomy" id="63459"/>
    <lineage>
        <taxon>Eukaryota</taxon>
        <taxon>Viridiplantae</taxon>
        <taxon>Streptophyta</taxon>
        <taxon>Embryophyta</taxon>
        <taxon>Tracheophyta</taxon>
        <taxon>Spermatophyta</taxon>
        <taxon>Magnoliopsida</taxon>
        <taxon>eudicotyledons</taxon>
        <taxon>Gunneridae</taxon>
        <taxon>Pentapetalae</taxon>
        <taxon>Caryophyllales</taxon>
        <taxon>Chenopodiaceae</taxon>
        <taxon>Chenopodioideae</taxon>
        <taxon>Atripliceae</taxon>
        <taxon>Chenopodium</taxon>
    </lineage>
</organism>
<accession>A0A803MC21</accession>
<keyword evidence="3" id="KW-1185">Reference proteome</keyword>
<dbReference type="EnsemblPlants" id="AUR62027014-RA">
    <property type="protein sequence ID" value="AUR62027014-RA:cds"/>
    <property type="gene ID" value="AUR62027014"/>
</dbReference>
<dbReference type="Gramene" id="AUR62027014-RA">
    <property type="protein sequence ID" value="AUR62027014-RA:cds"/>
    <property type="gene ID" value="AUR62027014"/>
</dbReference>